<feature type="compositionally biased region" description="Basic and acidic residues" evidence="1">
    <location>
        <begin position="21"/>
        <end position="37"/>
    </location>
</feature>
<evidence type="ECO:0000256" key="1">
    <source>
        <dbReference type="SAM" id="MobiDB-lite"/>
    </source>
</evidence>
<evidence type="ECO:0000313" key="4">
    <source>
        <dbReference type="Proteomes" id="UP000018467"/>
    </source>
</evidence>
<protein>
    <submittedName>
        <fullName evidence="3">Transmembrane protein 42-like</fullName>
    </submittedName>
</protein>
<evidence type="ECO:0000313" key="3">
    <source>
        <dbReference type="Ensembl" id="ENSAMXP00000042498.1"/>
    </source>
</evidence>
<keyword evidence="2" id="KW-0812">Transmembrane</keyword>
<feature type="region of interest" description="Disordered" evidence="1">
    <location>
        <begin position="21"/>
        <end position="55"/>
    </location>
</feature>
<dbReference type="InterPro" id="IPR039632">
    <property type="entry name" value="TMEM42"/>
</dbReference>
<evidence type="ECO:0000256" key="2">
    <source>
        <dbReference type="SAM" id="Phobius"/>
    </source>
</evidence>
<dbReference type="GeneTree" id="ENSGT00390000012690"/>
<reference evidence="4" key="1">
    <citation type="submission" date="2013-03" db="EMBL/GenBank/DDBJ databases">
        <authorList>
            <person name="Jeffery W."/>
            <person name="Warren W."/>
            <person name="Wilson R.K."/>
        </authorList>
    </citation>
    <scope>NUCLEOTIDE SEQUENCE</scope>
    <source>
        <strain evidence="4">female</strain>
    </source>
</reference>
<feature type="region of interest" description="Disordered" evidence="1">
    <location>
        <begin position="153"/>
        <end position="178"/>
    </location>
</feature>
<dbReference type="STRING" id="7994.ENSAMXP00000042498"/>
<name>A0A3B1JJI2_ASTMX</name>
<accession>A0A3B1JJI2</accession>
<reference evidence="3" key="4">
    <citation type="submission" date="2025-09" db="UniProtKB">
        <authorList>
            <consortium name="Ensembl"/>
        </authorList>
    </citation>
    <scope>IDENTIFICATION</scope>
</reference>
<dbReference type="AlphaFoldDB" id="A0A3B1JJI2"/>
<keyword evidence="4" id="KW-1185">Reference proteome</keyword>
<sequence>MALFKFVGVVNQCSRACLRKPSPEHLPEPPSPPHRESSSSIHASRTAEAGGTGPCYANNSASPRTRISLHIPLRLLCGGLLFTCNAVMWTFLSKALRYSSSSTRTTVTTTASNFISSAFLGQLIFGDSHIALWWVGISLTLSGLLVLHRASPSETSHEDEIKRTRETARGPERAEKPA</sequence>
<dbReference type="SUPFAM" id="SSF103481">
    <property type="entry name" value="Multidrug resistance efflux transporter EmrE"/>
    <property type="match status" value="1"/>
</dbReference>
<feature type="compositionally biased region" description="Basic and acidic residues" evidence="1">
    <location>
        <begin position="155"/>
        <end position="178"/>
    </location>
</feature>
<keyword evidence="2" id="KW-1133">Transmembrane helix</keyword>
<organism evidence="3 4">
    <name type="scientific">Astyanax mexicanus</name>
    <name type="common">Blind cave fish</name>
    <name type="synonym">Astyanax fasciatus mexicanus</name>
    <dbReference type="NCBI Taxonomy" id="7994"/>
    <lineage>
        <taxon>Eukaryota</taxon>
        <taxon>Metazoa</taxon>
        <taxon>Chordata</taxon>
        <taxon>Craniata</taxon>
        <taxon>Vertebrata</taxon>
        <taxon>Euteleostomi</taxon>
        <taxon>Actinopterygii</taxon>
        <taxon>Neopterygii</taxon>
        <taxon>Teleostei</taxon>
        <taxon>Ostariophysi</taxon>
        <taxon>Characiformes</taxon>
        <taxon>Characoidei</taxon>
        <taxon>Acestrorhamphidae</taxon>
        <taxon>Acestrorhamphinae</taxon>
        <taxon>Astyanax</taxon>
    </lineage>
</organism>
<reference evidence="3" key="3">
    <citation type="submission" date="2025-08" db="UniProtKB">
        <authorList>
            <consortium name="Ensembl"/>
        </authorList>
    </citation>
    <scope>IDENTIFICATION</scope>
</reference>
<dbReference type="InterPro" id="IPR037185">
    <property type="entry name" value="EmrE-like"/>
</dbReference>
<dbReference type="Ensembl" id="ENSAMXT00000045253.1">
    <property type="protein sequence ID" value="ENSAMXP00000042498.1"/>
    <property type="gene ID" value="ENSAMXG00000020375.2"/>
</dbReference>
<dbReference type="InParanoid" id="A0A3B1JJI2"/>
<dbReference type="PANTHER" id="PTHR31965:SF1">
    <property type="entry name" value="TRANSMEMBRANE PROTEIN 42"/>
    <property type="match status" value="1"/>
</dbReference>
<reference evidence="4" key="2">
    <citation type="journal article" date="2014" name="Nat. Commun.">
        <title>The cavefish genome reveals candidate genes for eye loss.</title>
        <authorList>
            <person name="McGaugh S.E."/>
            <person name="Gross J.B."/>
            <person name="Aken B."/>
            <person name="Blin M."/>
            <person name="Borowsky R."/>
            <person name="Chalopin D."/>
            <person name="Hinaux H."/>
            <person name="Jeffery W.R."/>
            <person name="Keene A."/>
            <person name="Ma L."/>
            <person name="Minx P."/>
            <person name="Murphy D."/>
            <person name="O'Quin K.E."/>
            <person name="Retaux S."/>
            <person name="Rohner N."/>
            <person name="Searle S.M."/>
            <person name="Stahl B.A."/>
            <person name="Tabin C."/>
            <person name="Volff J.N."/>
            <person name="Yoshizawa M."/>
            <person name="Warren W.C."/>
        </authorList>
    </citation>
    <scope>NUCLEOTIDE SEQUENCE [LARGE SCALE GENOMIC DNA]</scope>
    <source>
        <strain evidence="4">female</strain>
    </source>
</reference>
<feature type="transmembrane region" description="Helical" evidence="2">
    <location>
        <begin position="73"/>
        <end position="92"/>
    </location>
</feature>
<feature type="transmembrane region" description="Helical" evidence="2">
    <location>
        <begin position="130"/>
        <end position="147"/>
    </location>
</feature>
<dbReference type="Bgee" id="ENSAMXG00000020375">
    <property type="expression patterns" value="Expressed in brain and 13 other cell types or tissues"/>
</dbReference>
<dbReference type="Proteomes" id="UP000018467">
    <property type="component" value="Unassembled WGS sequence"/>
</dbReference>
<dbReference type="PANTHER" id="PTHR31965">
    <property type="entry name" value="TRANSMEMBRANE PROTEIN 42"/>
    <property type="match status" value="1"/>
</dbReference>
<proteinExistence type="predicted"/>
<keyword evidence="2" id="KW-0472">Membrane</keyword>